<evidence type="ECO:0000313" key="3">
    <source>
        <dbReference type="Proteomes" id="UP001152320"/>
    </source>
</evidence>
<dbReference type="SUPFAM" id="SSF47923">
    <property type="entry name" value="Ypt/Rab-GAP domain of gyp1p"/>
    <property type="match status" value="1"/>
</dbReference>
<evidence type="ECO:0000313" key="2">
    <source>
        <dbReference type="EMBL" id="KAJ8043833.1"/>
    </source>
</evidence>
<accession>A0A9Q1CE71</accession>
<keyword evidence="3" id="KW-1185">Reference proteome</keyword>
<evidence type="ECO:0008006" key="4">
    <source>
        <dbReference type="Google" id="ProtNLM"/>
    </source>
</evidence>
<name>A0A9Q1CE71_HOLLE</name>
<dbReference type="AlphaFoldDB" id="A0A9Q1CE71"/>
<feature type="coiled-coil region" evidence="1">
    <location>
        <begin position="449"/>
        <end position="505"/>
    </location>
</feature>
<proteinExistence type="predicted"/>
<reference evidence="2" key="1">
    <citation type="submission" date="2021-10" db="EMBL/GenBank/DDBJ databases">
        <title>Tropical sea cucumber genome reveals ecological adaptation and Cuvierian tubules defense mechanism.</title>
        <authorList>
            <person name="Chen T."/>
        </authorList>
    </citation>
    <scope>NUCLEOTIDE SEQUENCE</scope>
    <source>
        <strain evidence="2">Nanhai2018</strain>
        <tissue evidence="2">Muscle</tissue>
    </source>
</reference>
<protein>
    <recommendedName>
        <fullName evidence="4">Rab-GAP TBC domain-containing protein</fullName>
    </recommendedName>
</protein>
<dbReference type="InterPro" id="IPR035969">
    <property type="entry name" value="Rab-GAP_TBC_sf"/>
</dbReference>
<dbReference type="Proteomes" id="UP001152320">
    <property type="component" value="Chromosome 4"/>
</dbReference>
<dbReference type="Gene3D" id="1.10.472.80">
    <property type="entry name" value="Ypt/Rab-GAP domain of gyp1p, domain 3"/>
    <property type="match status" value="1"/>
</dbReference>
<comment type="caution">
    <text evidence="2">The sequence shown here is derived from an EMBL/GenBank/DDBJ whole genome shotgun (WGS) entry which is preliminary data.</text>
</comment>
<gene>
    <name evidence="2" type="ORF">HOLleu_11107</name>
</gene>
<dbReference type="OrthoDB" id="2126613at2759"/>
<dbReference type="EMBL" id="JAIZAY010000004">
    <property type="protein sequence ID" value="KAJ8043833.1"/>
    <property type="molecule type" value="Genomic_DNA"/>
</dbReference>
<evidence type="ECO:0000256" key="1">
    <source>
        <dbReference type="SAM" id="Coils"/>
    </source>
</evidence>
<sequence length="506" mass="58290">MDQGAAPEWLIRSKVNLLNTEEWQLFQDELEAAVETQLIEGQVSHFTDLSGEEKRATVQRAVDTLQDGDAYKRLCSSISSALESQILKSANSKVAAASSYTANGWPNFQQEAEEGIVHLMKKWPEMKYKFHACLNTQFPPVIRKVAWALYLENPKVRAEYLEKSRHNPEDVMSILDLEITKKCEHLLQTEPTFQPLKAIPKSLHLMKSVLSFYHLSRQISSSLIDTDYMLAVPFVYNALSNKPTALLHELDKASTAEQFFSFMETRFGYMKESYNSEFDTSWSEFNRHLTSKLSYVDNDLQTYLQDVLSKDPSASSTDKFAEGMKALARPMVRCLFVGFLSLDTVMFVWDQYVIGLDAPSYDVIPFITAIMISLLRLSILQCQNVKEVIECLRTNGIKLKKELFMYEINRCFYRYLRASLHGNAGIKMDSSHYPAPWNKDSSDHSEAETQRLQKLLEEESRKMQKIEEKSALEIRSLKKEIEELKEKIEKQKQEQNQEGNKEQGEK</sequence>
<organism evidence="2 3">
    <name type="scientific">Holothuria leucospilota</name>
    <name type="common">Black long sea cucumber</name>
    <name type="synonym">Mertensiothuria leucospilota</name>
    <dbReference type="NCBI Taxonomy" id="206669"/>
    <lineage>
        <taxon>Eukaryota</taxon>
        <taxon>Metazoa</taxon>
        <taxon>Echinodermata</taxon>
        <taxon>Eleutherozoa</taxon>
        <taxon>Echinozoa</taxon>
        <taxon>Holothuroidea</taxon>
        <taxon>Aspidochirotacea</taxon>
        <taxon>Aspidochirotida</taxon>
        <taxon>Holothuriidae</taxon>
        <taxon>Holothuria</taxon>
    </lineage>
</organism>
<keyword evidence="1" id="KW-0175">Coiled coil</keyword>